<reference evidence="2 3" key="1">
    <citation type="journal article" date="2010" name="Nature">
        <title>Nitrite-driven anaerobic methane oxidation by oxygenic bacteria.</title>
        <authorList>
            <person name="Ettwig K.F."/>
            <person name="Butler M.K."/>
            <person name="Le Paslier D."/>
            <person name="Pelletier E."/>
            <person name="Mangenot S."/>
            <person name="Kuypers M.M.M."/>
            <person name="Schreiber F."/>
            <person name="Dutilh B.E."/>
            <person name="Zedelius J."/>
            <person name="de Beer D."/>
            <person name="Gloerich J."/>
            <person name="Wessels H.J.C.T."/>
            <person name="van Allen T."/>
            <person name="Luesken F."/>
            <person name="Wu M."/>
            <person name="van de Pas-Schoonen K.T."/>
            <person name="Op den Camp H.J.M."/>
            <person name="Janssen-Megens E.M."/>
            <person name="Francoijs K-J."/>
            <person name="Stunnenberg H."/>
            <person name="Weissenbach J."/>
            <person name="Jetten M.S.M."/>
            <person name="Strous M."/>
        </authorList>
    </citation>
    <scope>NUCLEOTIDE SEQUENCE [LARGE SCALE GENOMIC DNA]</scope>
</reference>
<dbReference type="Gene3D" id="3.90.320.10">
    <property type="match status" value="1"/>
</dbReference>
<feature type="domain" description="PD-(D/E)XK endonuclease-like" evidence="1">
    <location>
        <begin position="19"/>
        <end position="263"/>
    </location>
</feature>
<gene>
    <name evidence="2" type="ORF">DAMO_0884</name>
</gene>
<dbReference type="AlphaFoldDB" id="D5MM59"/>
<evidence type="ECO:0000313" key="2">
    <source>
        <dbReference type="EMBL" id="CBE67945.1"/>
    </source>
</evidence>
<evidence type="ECO:0000313" key="3">
    <source>
        <dbReference type="Proteomes" id="UP000006898"/>
    </source>
</evidence>
<evidence type="ECO:0000259" key="1">
    <source>
        <dbReference type="Pfam" id="PF12705"/>
    </source>
</evidence>
<dbReference type="KEGG" id="mox:DAMO_0884"/>
<dbReference type="Proteomes" id="UP000006898">
    <property type="component" value="Chromosome"/>
</dbReference>
<sequence length="387" mass="44583">MPESGGASNLRQRSGPIYSASRLSTYESCPLQYRFRYIDRIHRTEESIEAYLGSRVHEALNALYRTLQLGGEPSLSDLLKEYHWQWGQRWHNQVKIVKQDRSIDSYKELGERCLVNYYQAHQPFNHGQILGLEYHVATSLDPHGCYKIQGYIDRLVSVGSGRYEIHDYKTSGRLPSQGDLDVDRQLALYQLAIEGIWPDAKEIELVWHYLAFGRELRSRRTPDALERLKRSTIAVIDRIEADSEFKPIKSNLCHWCTYQNICPLWNDHPDAIYVRSTKAFGNSRSMEEVQTSDERGGLELQSIARDALREAIVTAAGHEGAEIRFAEYGQLWISRSHVNPKSTVDGTVDGWIRLSAESLPLLFRQVELARLSAPFVEKLQRYLRTRV</sequence>
<accession>D5MM59</accession>
<proteinExistence type="predicted"/>
<dbReference type="InterPro" id="IPR011604">
    <property type="entry name" value="PDDEXK-like_dom_sf"/>
</dbReference>
<organism evidence="2 3">
    <name type="scientific">Methylomirabilis oxygeniifera</name>
    <dbReference type="NCBI Taxonomy" id="671143"/>
    <lineage>
        <taxon>Bacteria</taxon>
        <taxon>Candidatus Methylomirabilota</taxon>
        <taxon>Candidatus Methylomirabilia</taxon>
        <taxon>Candidatus Methylomirabilales</taxon>
        <taxon>Candidatus Methylomirabilaceae</taxon>
        <taxon>Candidatus Methylomirabilis</taxon>
    </lineage>
</organism>
<dbReference type="InterPro" id="IPR038726">
    <property type="entry name" value="PDDEXK_AddAB-type"/>
</dbReference>
<dbReference type="PATRIC" id="fig|671143.5.peg.766"/>
<name>D5MM59_METO1</name>
<dbReference type="STRING" id="671143.DAMO_0884"/>
<protein>
    <recommendedName>
        <fullName evidence="1">PD-(D/E)XK endonuclease-like domain-containing protein</fullName>
    </recommendedName>
</protein>
<dbReference type="eggNOG" id="COG2887">
    <property type="taxonomic scope" value="Bacteria"/>
</dbReference>
<dbReference type="Pfam" id="PF12705">
    <property type="entry name" value="PDDEXK_1"/>
    <property type="match status" value="1"/>
</dbReference>
<dbReference type="HOGENOM" id="CLU_729050_0_0_0"/>
<dbReference type="EMBL" id="FP565575">
    <property type="protein sequence ID" value="CBE67945.1"/>
    <property type="molecule type" value="Genomic_DNA"/>
</dbReference>